<name>A0AA96ERW7_9VIRU</name>
<proteinExistence type="predicted"/>
<reference evidence="1" key="1">
    <citation type="submission" date="2023-07" db="EMBL/GenBank/DDBJ databases">
        <authorList>
            <person name="Xia Y."/>
        </authorList>
    </citation>
    <scope>NUCLEOTIDE SEQUENCE</scope>
    <source>
        <strain evidence="1">F</strain>
    </source>
</reference>
<evidence type="ECO:0000313" key="1">
    <source>
        <dbReference type="EMBL" id="WNL49902.1"/>
    </source>
</evidence>
<sequence>MGVSLNQNILWRPKQMEYFLIPGLSFIRRKRLSSQGNETKK</sequence>
<protein>
    <submittedName>
        <fullName evidence="1">Uncharacterized protein</fullName>
    </submittedName>
</protein>
<organism evidence="1">
    <name type="scientific">Marseillevirus sp</name>
    <dbReference type="NCBI Taxonomy" id="2809551"/>
    <lineage>
        <taxon>Viruses</taxon>
        <taxon>Varidnaviria</taxon>
        <taxon>Bamfordvirae</taxon>
        <taxon>Nucleocytoviricota</taxon>
        <taxon>Megaviricetes</taxon>
        <taxon>Pimascovirales</taxon>
        <taxon>Pimascovirales incertae sedis</taxon>
        <taxon>Marseilleviridae</taxon>
        <taxon>Marseillevirus</taxon>
    </lineage>
</organism>
<dbReference type="EMBL" id="OR343188">
    <property type="protein sequence ID" value="WNL49902.1"/>
    <property type="molecule type" value="Genomic_DNA"/>
</dbReference>
<gene>
    <name evidence="1" type="ORF">MarFTMF_386</name>
</gene>
<accession>A0AA96ERW7</accession>